<name>A0A0E0LSK8_ORYPU</name>
<accession>A0A0E0LSK8</accession>
<sequence>MARPIEGMKREGMRAWASWHGVQRKRIQMHPSPCADTRKVLIVSDNVGDVLKNLTVELYMPYTVDDINKSAELGKIFDSTLKSRGNLVINLQEILHLVVLVPTLDQFQMLVRTTLFLFHRSSVPGAEDGWLITSGPISCGPMSSSGAPRKVSGPLDSTSFAHNQAVTNLNVEDGNLIKGSIPKTIFWIYGGFILGTVHNPILLVVCGGDILFCRCTCDLEY</sequence>
<dbReference type="HOGENOM" id="CLU_1252399_0_0_1"/>
<evidence type="ECO:0000313" key="1">
    <source>
        <dbReference type="EnsemblPlants" id="OPUNC08G06560.1"/>
    </source>
</evidence>
<reference evidence="1" key="1">
    <citation type="submission" date="2015-04" db="UniProtKB">
        <authorList>
            <consortium name="EnsemblPlants"/>
        </authorList>
    </citation>
    <scope>IDENTIFICATION</scope>
</reference>
<dbReference type="Gramene" id="OPUNC08G03890.1">
    <property type="protein sequence ID" value="OPUNC08G03890.1"/>
    <property type="gene ID" value="OPUNC08G03890"/>
</dbReference>
<dbReference type="PANTHER" id="PTHR33709:SF4">
    <property type="entry name" value="OS08G0230200 PROTEIN"/>
    <property type="match status" value="1"/>
</dbReference>
<dbReference type="AlphaFoldDB" id="A0A0E0LSK8"/>
<dbReference type="STRING" id="4537.A0A0E0LSK8"/>
<keyword evidence="2" id="KW-1185">Reference proteome</keyword>
<dbReference type="PANTHER" id="PTHR33709">
    <property type="entry name" value="OSJNBA0035M09.9 PROTEIN"/>
    <property type="match status" value="1"/>
</dbReference>
<evidence type="ECO:0000313" key="2">
    <source>
        <dbReference type="Proteomes" id="UP000026962"/>
    </source>
</evidence>
<dbReference type="EnsemblPlants" id="OPUNC08G06560.1">
    <property type="protein sequence ID" value="OPUNC08G06560.1"/>
    <property type="gene ID" value="OPUNC08G06560"/>
</dbReference>
<dbReference type="Proteomes" id="UP000026962">
    <property type="component" value="Chromosome 8"/>
</dbReference>
<dbReference type="InterPro" id="IPR040339">
    <property type="entry name" value="At1g16860-like"/>
</dbReference>
<dbReference type="EnsemblPlants" id="OPUNC08G03890.1">
    <property type="protein sequence ID" value="OPUNC08G03890.1"/>
    <property type="gene ID" value="OPUNC08G03890"/>
</dbReference>
<proteinExistence type="predicted"/>
<reference evidence="1" key="2">
    <citation type="submission" date="2018-05" db="EMBL/GenBank/DDBJ databases">
        <title>OpunRS2 (Oryza punctata Reference Sequence Version 2).</title>
        <authorList>
            <person name="Zhang J."/>
            <person name="Kudrna D."/>
            <person name="Lee S."/>
            <person name="Talag J."/>
            <person name="Welchert J."/>
            <person name="Wing R.A."/>
        </authorList>
    </citation>
    <scope>NUCLEOTIDE SEQUENCE [LARGE SCALE GENOMIC DNA]</scope>
</reference>
<organism evidence="1">
    <name type="scientific">Oryza punctata</name>
    <name type="common">Red rice</name>
    <dbReference type="NCBI Taxonomy" id="4537"/>
    <lineage>
        <taxon>Eukaryota</taxon>
        <taxon>Viridiplantae</taxon>
        <taxon>Streptophyta</taxon>
        <taxon>Embryophyta</taxon>
        <taxon>Tracheophyta</taxon>
        <taxon>Spermatophyta</taxon>
        <taxon>Magnoliopsida</taxon>
        <taxon>Liliopsida</taxon>
        <taxon>Poales</taxon>
        <taxon>Poaceae</taxon>
        <taxon>BOP clade</taxon>
        <taxon>Oryzoideae</taxon>
        <taxon>Oryzeae</taxon>
        <taxon>Oryzinae</taxon>
        <taxon>Oryza</taxon>
    </lineage>
</organism>
<dbReference type="Gramene" id="OPUNC08G06560.1">
    <property type="protein sequence ID" value="OPUNC08G06560.1"/>
    <property type="gene ID" value="OPUNC08G06560"/>
</dbReference>
<protein>
    <submittedName>
        <fullName evidence="1">Uncharacterized protein</fullName>
    </submittedName>
</protein>